<proteinExistence type="inferred from homology"/>
<comment type="subunit">
    <text evidence="2">Component of the lipopolysaccharide transport and assembly complex. Interacts with LptE and LptA.</text>
</comment>
<dbReference type="GO" id="GO:0015920">
    <property type="term" value="P:lipopolysaccharide transport"/>
    <property type="evidence" value="ECO:0007669"/>
    <property type="project" value="InterPro"/>
</dbReference>
<sequence precursor="true">MPLTTADKRHTPLSRAIRRISAAALLALAVPAHGQQGEWAYCEPISRPSFENDLEPGVSYVDADRLTAQRGGVSTFTGNVTLRRDQRRVTGDEAIYNQLNDTATLIGNIRYETPDARLFGERAELQLEEDSGRIHDARFRFISTRANGTADLVEIITPEFTRMESATYSTCDPDNQVWALKAGSFDLDEATNTGEAWNVRVNVKGVPIFYTPYLNFPLEGRKSGFLAPSYGSSETGGTDLSIPYYWNIAPHRDATFTPRYIENRGTMLYSEFRYLNPDSSGQIAYDFLNDDSLFGDDRSFLRIDQKAHWNRWSSDLLYQEVSDAEYFEDISNRQGLTSQTHLERHLNLDYRADWWSFLGRVQEYQPLSGTAAYQRQPQLVFDFSPPRGTAGLEWGGHAELVHFALDEEPGDSRPTGTRLDVTPSLSLPQRGTAWFLTPKLALRHTQYQLDTAEDEELTRTLPLASVDGGLFFERDLNIGGRGLLQTLEPRLYYLYVPYEDQSALPLFDTGLYGTSYSQLFRENRFSGPDRMGDANQLTTAVTTRFIDPDNGAELLSASLGQIQYFADRRVQLNPDEEPLETASSEFVGELRSRPAPAWDVSASAVYDPHEEQTEEVTGRVRYNPAKRKNFTLSYRLLEPDLEQTDVSFFWPLARQWSVLGRSNYDLVEKRNLDEILGLEYQACCWSLRLITRSTLDTGTLEQERSVELLLELKGLTQIGSQLEEEVERGILGY</sequence>
<comment type="function">
    <text evidence="2">Together with LptE, is involved in the assembly of lipopolysaccharide (LPS) at the surface of the outer membrane.</text>
</comment>
<feature type="domain" description="LPS-assembly protein LptD central" evidence="4">
    <location>
        <begin position="199"/>
        <end position="276"/>
    </location>
</feature>
<evidence type="ECO:0000259" key="4">
    <source>
        <dbReference type="Pfam" id="PF19838"/>
    </source>
</evidence>
<reference evidence="5 6" key="1">
    <citation type="submission" date="2016-10" db="EMBL/GenBank/DDBJ databases">
        <authorList>
            <person name="de Groot N.N."/>
        </authorList>
    </citation>
    <scope>NUCLEOTIDE SEQUENCE [LARGE SCALE GENOMIC DNA]</scope>
    <source>
        <strain evidence="5 6">HLD2</strain>
    </source>
</reference>
<dbReference type="Gene3D" id="2.60.450.10">
    <property type="entry name" value="Lipopolysaccharide (LPS) transport protein A like domain"/>
    <property type="match status" value="1"/>
</dbReference>
<dbReference type="Pfam" id="PF04453">
    <property type="entry name" value="LptD"/>
    <property type="match status" value="1"/>
</dbReference>
<comment type="similarity">
    <text evidence="2">Belongs to the LptD family.</text>
</comment>
<dbReference type="InterPro" id="IPR020889">
    <property type="entry name" value="LipoPS_assembly_LptD"/>
</dbReference>
<dbReference type="AlphaFoldDB" id="A0A1G5Q9Q0"/>
<comment type="caution">
    <text evidence="2">Lacks conserved residue(s) required for the propagation of feature annotation.</text>
</comment>
<dbReference type="Pfam" id="PF19838">
    <property type="entry name" value="LptD_2"/>
    <property type="match status" value="1"/>
</dbReference>
<comment type="subcellular location">
    <subcellularLocation>
        <location evidence="2">Cell outer membrane</location>
    </subcellularLocation>
</comment>
<feature type="signal peptide" evidence="2">
    <location>
        <begin position="1"/>
        <end position="34"/>
    </location>
</feature>
<protein>
    <recommendedName>
        <fullName evidence="2">LPS-assembly protein LptD</fullName>
    </recommendedName>
</protein>
<dbReference type="STRING" id="415747.SAMN03097708_01659"/>
<dbReference type="PANTHER" id="PTHR30189">
    <property type="entry name" value="LPS-ASSEMBLY PROTEIN"/>
    <property type="match status" value="1"/>
</dbReference>
<evidence type="ECO:0000313" key="5">
    <source>
        <dbReference type="EMBL" id="SCZ58306.1"/>
    </source>
</evidence>
<gene>
    <name evidence="2" type="primary">lptD</name>
    <name evidence="5" type="ORF">SAMN03097708_01659</name>
</gene>
<keyword evidence="2" id="KW-0472">Membrane</keyword>
<feature type="chain" id="PRO_5011803590" description="LPS-assembly protein LptD" evidence="2">
    <location>
        <begin position="35"/>
        <end position="733"/>
    </location>
</feature>
<dbReference type="PANTHER" id="PTHR30189:SF1">
    <property type="entry name" value="LPS-ASSEMBLY PROTEIN LPTD"/>
    <property type="match status" value="1"/>
</dbReference>
<evidence type="ECO:0000313" key="6">
    <source>
        <dbReference type="Proteomes" id="UP000199648"/>
    </source>
</evidence>
<evidence type="ECO:0000256" key="1">
    <source>
        <dbReference type="ARBA" id="ARBA00023237"/>
    </source>
</evidence>
<dbReference type="GO" id="GO:0043165">
    <property type="term" value="P:Gram-negative-bacterium-type cell outer membrane assembly"/>
    <property type="evidence" value="ECO:0007669"/>
    <property type="project" value="UniProtKB-UniRule"/>
</dbReference>
<dbReference type="InterPro" id="IPR045659">
    <property type="entry name" value="LptD_2"/>
</dbReference>
<dbReference type="InterPro" id="IPR050218">
    <property type="entry name" value="LptD"/>
</dbReference>
<dbReference type="Proteomes" id="UP000199648">
    <property type="component" value="Unassembled WGS sequence"/>
</dbReference>
<dbReference type="InterPro" id="IPR007543">
    <property type="entry name" value="LptD_C"/>
</dbReference>
<feature type="domain" description="LptD C-terminal" evidence="3">
    <location>
        <begin position="297"/>
        <end position="656"/>
    </location>
</feature>
<dbReference type="GO" id="GO:1990351">
    <property type="term" value="C:transporter complex"/>
    <property type="evidence" value="ECO:0007669"/>
    <property type="project" value="TreeGrafter"/>
</dbReference>
<name>A0A1G5Q9Q0_9GAMM</name>
<organism evidence="5 6">
    <name type="scientific">Thiohalomonas denitrificans</name>
    <dbReference type="NCBI Taxonomy" id="415747"/>
    <lineage>
        <taxon>Bacteria</taxon>
        <taxon>Pseudomonadati</taxon>
        <taxon>Pseudomonadota</taxon>
        <taxon>Gammaproteobacteria</taxon>
        <taxon>Thiohalomonadales</taxon>
        <taxon>Thiohalomonadaceae</taxon>
        <taxon>Thiohalomonas</taxon>
    </lineage>
</organism>
<evidence type="ECO:0000256" key="2">
    <source>
        <dbReference type="HAMAP-Rule" id="MF_01411"/>
    </source>
</evidence>
<dbReference type="EMBL" id="FMWD01000004">
    <property type="protein sequence ID" value="SCZ58306.1"/>
    <property type="molecule type" value="Genomic_DNA"/>
</dbReference>
<accession>A0A1G5Q9Q0</accession>
<evidence type="ECO:0000259" key="3">
    <source>
        <dbReference type="Pfam" id="PF04453"/>
    </source>
</evidence>
<dbReference type="GO" id="GO:0009279">
    <property type="term" value="C:cell outer membrane"/>
    <property type="evidence" value="ECO:0007669"/>
    <property type="project" value="UniProtKB-SubCell"/>
</dbReference>
<keyword evidence="6" id="KW-1185">Reference proteome</keyword>
<keyword evidence="1 2" id="KW-0998">Cell outer membrane</keyword>
<dbReference type="HAMAP" id="MF_01411">
    <property type="entry name" value="LPS_assembly_LptD"/>
    <property type="match status" value="1"/>
</dbReference>
<keyword evidence="2" id="KW-0732">Signal</keyword>